<organism evidence="6 7">
    <name type="scientific">Caulobacter segnis</name>
    <dbReference type="NCBI Taxonomy" id="88688"/>
    <lineage>
        <taxon>Bacteria</taxon>
        <taxon>Pseudomonadati</taxon>
        <taxon>Pseudomonadota</taxon>
        <taxon>Alphaproteobacteria</taxon>
        <taxon>Caulobacterales</taxon>
        <taxon>Caulobacteraceae</taxon>
        <taxon>Caulobacter</taxon>
    </lineage>
</organism>
<dbReference type="SUPFAM" id="SSF46689">
    <property type="entry name" value="Homeodomain-like"/>
    <property type="match status" value="1"/>
</dbReference>
<accession>A0ABM6TIF1</accession>
<dbReference type="Proteomes" id="UP000240527">
    <property type="component" value="Chromosome"/>
</dbReference>
<evidence type="ECO:0000256" key="1">
    <source>
        <dbReference type="ARBA" id="ARBA00023015"/>
    </source>
</evidence>
<proteinExistence type="predicted"/>
<feature type="domain" description="HTH tetR-type" evidence="5">
    <location>
        <begin position="20"/>
        <end position="80"/>
    </location>
</feature>
<evidence type="ECO:0000313" key="7">
    <source>
        <dbReference type="Proteomes" id="UP000240527"/>
    </source>
</evidence>
<dbReference type="InterPro" id="IPR001647">
    <property type="entry name" value="HTH_TetR"/>
</dbReference>
<evidence type="ECO:0000313" key="6">
    <source>
        <dbReference type="EMBL" id="AVQ02973.1"/>
    </source>
</evidence>
<reference evidence="6 7" key="1">
    <citation type="journal article" date="2015" name="Biotechnol. Bioeng.">
        <title>Genome sequence and phenotypic characterization of Caulobacter segnis.</title>
        <authorList>
            <person name="Patel S."/>
            <person name="Fletcher B."/>
            <person name="Scott D.C."/>
            <person name="Ely B."/>
        </authorList>
    </citation>
    <scope>NUCLEOTIDE SEQUENCE [LARGE SCALE GENOMIC DNA]</scope>
    <source>
        <strain evidence="6 7">TK0059</strain>
    </source>
</reference>
<dbReference type="InterPro" id="IPR009057">
    <property type="entry name" value="Homeodomain-like_sf"/>
</dbReference>
<dbReference type="InterPro" id="IPR050109">
    <property type="entry name" value="HTH-type_TetR-like_transc_reg"/>
</dbReference>
<keyword evidence="1" id="KW-0805">Transcription regulation</keyword>
<protein>
    <submittedName>
        <fullName evidence="6">TetR/AcrR family transcriptional regulator</fullName>
    </submittedName>
</protein>
<evidence type="ECO:0000256" key="3">
    <source>
        <dbReference type="ARBA" id="ARBA00023163"/>
    </source>
</evidence>
<name>A0ABM6TIF1_9CAUL</name>
<dbReference type="SUPFAM" id="SSF48498">
    <property type="entry name" value="Tetracyclin repressor-like, C-terminal domain"/>
    <property type="match status" value="1"/>
</dbReference>
<evidence type="ECO:0000259" key="5">
    <source>
        <dbReference type="PROSITE" id="PS50977"/>
    </source>
</evidence>
<dbReference type="Pfam" id="PF00440">
    <property type="entry name" value="TetR_N"/>
    <property type="match status" value="1"/>
</dbReference>
<dbReference type="Gene3D" id="1.10.357.10">
    <property type="entry name" value="Tetracycline Repressor, domain 2"/>
    <property type="match status" value="1"/>
</dbReference>
<dbReference type="InterPro" id="IPR036271">
    <property type="entry name" value="Tet_transcr_reg_TetR-rel_C_sf"/>
</dbReference>
<feature type="DNA-binding region" description="H-T-H motif" evidence="4">
    <location>
        <begin position="43"/>
        <end position="62"/>
    </location>
</feature>
<keyword evidence="7" id="KW-1185">Reference proteome</keyword>
<dbReference type="Pfam" id="PF13305">
    <property type="entry name" value="TetR_C_33"/>
    <property type="match status" value="1"/>
</dbReference>
<dbReference type="EMBL" id="CP027850">
    <property type="protein sequence ID" value="AVQ02973.1"/>
    <property type="molecule type" value="Genomic_DNA"/>
</dbReference>
<keyword evidence="2 4" id="KW-0238">DNA-binding</keyword>
<dbReference type="PRINTS" id="PR00455">
    <property type="entry name" value="HTHTETR"/>
</dbReference>
<gene>
    <name evidence="6" type="ORF">B7G68_14615</name>
</gene>
<evidence type="ECO:0000256" key="4">
    <source>
        <dbReference type="PROSITE-ProRule" id="PRU00335"/>
    </source>
</evidence>
<keyword evidence="3" id="KW-0804">Transcription</keyword>
<dbReference type="PANTHER" id="PTHR30055">
    <property type="entry name" value="HTH-TYPE TRANSCRIPTIONAL REGULATOR RUTR"/>
    <property type="match status" value="1"/>
</dbReference>
<dbReference type="InterPro" id="IPR025996">
    <property type="entry name" value="MT1864/Rv1816-like_C"/>
</dbReference>
<dbReference type="PROSITE" id="PS50977">
    <property type="entry name" value="HTH_TETR_2"/>
    <property type="match status" value="1"/>
</dbReference>
<evidence type="ECO:0000256" key="2">
    <source>
        <dbReference type="ARBA" id="ARBA00023125"/>
    </source>
</evidence>
<sequence>MVRVRPMTTATVESRPYHHGDLSRALVDAARKILETDGPAALSLRAVAREAGVSPAAPYHHFKDKAELLEAVAHEGWVELDHALSKARAATENPGERMSNLGVAYVCFARDNPALYRVMYDCSRDKDALPDQLKEGGAYCQVRDTLAEQSKTPLAEMDLELATIAGWCAGHGLAEMIGFKQFAHLKEVLGGEEAFLRAVFQHLGMFAKFAD</sequence>
<dbReference type="PANTHER" id="PTHR30055:SF220">
    <property type="entry name" value="TETR-FAMILY REGULATORY PROTEIN"/>
    <property type="match status" value="1"/>
</dbReference>